<dbReference type="EMBL" id="GGEC01054605">
    <property type="protein sequence ID" value="MBX35089.1"/>
    <property type="molecule type" value="Transcribed_RNA"/>
</dbReference>
<accession>A0A2P2MY21</accession>
<proteinExistence type="predicted"/>
<organism evidence="1">
    <name type="scientific">Rhizophora mucronata</name>
    <name type="common">Asiatic mangrove</name>
    <dbReference type="NCBI Taxonomy" id="61149"/>
    <lineage>
        <taxon>Eukaryota</taxon>
        <taxon>Viridiplantae</taxon>
        <taxon>Streptophyta</taxon>
        <taxon>Embryophyta</taxon>
        <taxon>Tracheophyta</taxon>
        <taxon>Spermatophyta</taxon>
        <taxon>Magnoliopsida</taxon>
        <taxon>eudicotyledons</taxon>
        <taxon>Gunneridae</taxon>
        <taxon>Pentapetalae</taxon>
        <taxon>rosids</taxon>
        <taxon>fabids</taxon>
        <taxon>Malpighiales</taxon>
        <taxon>Rhizophoraceae</taxon>
        <taxon>Rhizophora</taxon>
    </lineage>
</organism>
<name>A0A2P2MY21_RHIMU</name>
<dbReference type="AlphaFoldDB" id="A0A2P2MY21"/>
<sequence length="39" mass="4572">MHLYKMSCIILLLINKLRNLLPWKSKSKERTLVQDSVAS</sequence>
<protein>
    <submittedName>
        <fullName evidence="1">Uncharacterized protein</fullName>
    </submittedName>
</protein>
<reference evidence="1" key="1">
    <citation type="submission" date="2018-02" db="EMBL/GenBank/DDBJ databases">
        <title>Rhizophora mucronata_Transcriptome.</title>
        <authorList>
            <person name="Meera S.P."/>
            <person name="Sreeshan A."/>
            <person name="Augustine A."/>
        </authorList>
    </citation>
    <scope>NUCLEOTIDE SEQUENCE</scope>
    <source>
        <tissue evidence="1">Leaf</tissue>
    </source>
</reference>
<evidence type="ECO:0000313" key="1">
    <source>
        <dbReference type="EMBL" id="MBX35089.1"/>
    </source>
</evidence>